<dbReference type="CDD" id="cd07043">
    <property type="entry name" value="STAS_anti-anti-sigma_factors"/>
    <property type="match status" value="1"/>
</dbReference>
<accession>A0ABW1PEH9</accession>
<dbReference type="PROSITE" id="PS50801">
    <property type="entry name" value="STAS"/>
    <property type="match status" value="1"/>
</dbReference>
<dbReference type="InterPro" id="IPR002645">
    <property type="entry name" value="STAS_dom"/>
</dbReference>
<dbReference type="RefSeq" id="WP_380640869.1">
    <property type="nucleotide sequence ID" value="NZ_JBHSQO010000045.1"/>
</dbReference>
<dbReference type="InterPro" id="IPR003658">
    <property type="entry name" value="Anti-sigma_ant"/>
</dbReference>
<keyword evidence="5" id="KW-1185">Reference proteome</keyword>
<evidence type="ECO:0000313" key="4">
    <source>
        <dbReference type="EMBL" id="MFC6093554.1"/>
    </source>
</evidence>
<dbReference type="PANTHER" id="PTHR33495:SF14">
    <property type="entry name" value="ANTI-SIGMA FACTOR ANTAGONIST"/>
    <property type="match status" value="1"/>
</dbReference>
<organism evidence="4 5">
    <name type="scientific">Saccharothrix lopnurensis</name>
    <dbReference type="NCBI Taxonomy" id="1670621"/>
    <lineage>
        <taxon>Bacteria</taxon>
        <taxon>Bacillati</taxon>
        <taxon>Actinomycetota</taxon>
        <taxon>Actinomycetes</taxon>
        <taxon>Pseudonocardiales</taxon>
        <taxon>Pseudonocardiaceae</taxon>
        <taxon>Saccharothrix</taxon>
    </lineage>
</organism>
<dbReference type="EMBL" id="JBHSQO010000045">
    <property type="protein sequence ID" value="MFC6093554.1"/>
    <property type="molecule type" value="Genomic_DNA"/>
</dbReference>
<feature type="domain" description="STAS" evidence="3">
    <location>
        <begin position="1"/>
        <end position="109"/>
    </location>
</feature>
<dbReference type="InterPro" id="IPR036513">
    <property type="entry name" value="STAS_dom_sf"/>
</dbReference>
<name>A0ABW1PEH9_9PSEU</name>
<evidence type="ECO:0000256" key="2">
    <source>
        <dbReference type="RuleBase" id="RU003749"/>
    </source>
</evidence>
<evidence type="ECO:0000256" key="1">
    <source>
        <dbReference type="ARBA" id="ARBA00009013"/>
    </source>
</evidence>
<evidence type="ECO:0000259" key="3">
    <source>
        <dbReference type="PROSITE" id="PS50801"/>
    </source>
</evidence>
<dbReference type="PANTHER" id="PTHR33495">
    <property type="entry name" value="ANTI-SIGMA FACTOR ANTAGONIST TM_1081-RELATED-RELATED"/>
    <property type="match status" value="1"/>
</dbReference>
<comment type="similarity">
    <text evidence="1 2">Belongs to the anti-sigma-factor antagonist family.</text>
</comment>
<proteinExistence type="inferred from homology"/>
<evidence type="ECO:0000313" key="5">
    <source>
        <dbReference type="Proteomes" id="UP001596220"/>
    </source>
</evidence>
<dbReference type="SUPFAM" id="SSF52091">
    <property type="entry name" value="SpoIIaa-like"/>
    <property type="match status" value="1"/>
</dbReference>
<reference evidence="5" key="1">
    <citation type="journal article" date="2019" name="Int. J. Syst. Evol. Microbiol.">
        <title>The Global Catalogue of Microorganisms (GCM) 10K type strain sequencing project: providing services to taxonomists for standard genome sequencing and annotation.</title>
        <authorList>
            <consortium name="The Broad Institute Genomics Platform"/>
            <consortium name="The Broad Institute Genome Sequencing Center for Infectious Disease"/>
            <person name="Wu L."/>
            <person name="Ma J."/>
        </authorList>
    </citation>
    <scope>NUCLEOTIDE SEQUENCE [LARGE SCALE GENOMIC DNA]</scope>
    <source>
        <strain evidence="5">CGMCC 4.7246</strain>
    </source>
</reference>
<comment type="caution">
    <text evidence="4">The sequence shown here is derived from an EMBL/GenBank/DDBJ whole genome shotgun (WGS) entry which is preliminary data.</text>
</comment>
<dbReference type="NCBIfam" id="TIGR00377">
    <property type="entry name" value="ant_ant_sig"/>
    <property type="match status" value="1"/>
</dbReference>
<dbReference type="Gene3D" id="3.30.750.24">
    <property type="entry name" value="STAS domain"/>
    <property type="match status" value="1"/>
</dbReference>
<dbReference type="Pfam" id="PF01740">
    <property type="entry name" value="STAS"/>
    <property type="match status" value="1"/>
</dbReference>
<protein>
    <recommendedName>
        <fullName evidence="2">Anti-sigma factor antagonist</fullName>
    </recommendedName>
</protein>
<gene>
    <name evidence="4" type="ORF">ACFP3R_30150</name>
</gene>
<dbReference type="Proteomes" id="UP001596220">
    <property type="component" value="Unassembled WGS sequence"/>
</dbReference>
<sequence length="111" mass="11823">MRVDKYMRGAVTVIALNGELDSRTAPEVQQSLADLLPSDGTVLLDLNGMSYMSSAGLRVLLLVHRKAKEENVEVVLSCVPQDVHAVMSATGFLAFFTITGSVDEGLEALAG</sequence>